<keyword evidence="3" id="KW-1015">Disulfide bond</keyword>
<dbReference type="Pfam" id="PF01826">
    <property type="entry name" value="TIL"/>
    <property type="match status" value="1"/>
</dbReference>
<protein>
    <recommendedName>
        <fullName evidence="5">TIL domain-containing protein</fullName>
    </recommendedName>
</protein>
<sequence length="191" mass="21949">MQNNKMKTIIMFAVILSVSANWFTPSTPVVQDGCKKNEIRVACAYGCEPQCGFSPSVCGFECIPNSCVCKDGYVRNTNNECVHRFDCTAETSRCPEDEEFVECGSMCPPTCDDPYPTSCPHDRCVRNEWNTWVISDQKSQKNKRLDREKMFDGVRRRKLINTFERLPRLAHGVHIKQHNFCDLPCRILLRN</sequence>
<evidence type="ECO:0000256" key="1">
    <source>
        <dbReference type="ARBA" id="ARBA00022690"/>
    </source>
</evidence>
<gene>
    <name evidence="6" type="ORF">CAEBREN_06450</name>
</gene>
<name>G0NU19_CAEBE</name>
<dbReference type="InterPro" id="IPR036084">
    <property type="entry name" value="Ser_inhib-like_sf"/>
</dbReference>
<dbReference type="FunCoup" id="G0NU19">
    <property type="interactions" value="2"/>
</dbReference>
<dbReference type="InterPro" id="IPR051368">
    <property type="entry name" value="SerProtInhib-TIL_Domain"/>
</dbReference>
<dbReference type="CDD" id="cd19941">
    <property type="entry name" value="TIL"/>
    <property type="match status" value="2"/>
</dbReference>
<dbReference type="OMA" id="CKPNACV"/>
<keyword evidence="7" id="KW-1185">Reference proteome</keyword>
<evidence type="ECO:0000256" key="4">
    <source>
        <dbReference type="SAM" id="SignalP"/>
    </source>
</evidence>
<dbReference type="HOGENOM" id="CLU_1422596_0_0_1"/>
<dbReference type="InterPro" id="IPR002919">
    <property type="entry name" value="TIL_dom"/>
</dbReference>
<dbReference type="Proteomes" id="UP000008068">
    <property type="component" value="Unassembled WGS sequence"/>
</dbReference>
<organism evidence="7">
    <name type="scientific">Caenorhabditis brenneri</name>
    <name type="common">Nematode worm</name>
    <dbReference type="NCBI Taxonomy" id="135651"/>
    <lineage>
        <taxon>Eukaryota</taxon>
        <taxon>Metazoa</taxon>
        <taxon>Ecdysozoa</taxon>
        <taxon>Nematoda</taxon>
        <taxon>Chromadorea</taxon>
        <taxon>Rhabditida</taxon>
        <taxon>Rhabditina</taxon>
        <taxon>Rhabditomorpha</taxon>
        <taxon>Rhabditoidea</taxon>
        <taxon>Rhabditidae</taxon>
        <taxon>Peloderinae</taxon>
        <taxon>Caenorhabditis</taxon>
    </lineage>
</organism>
<evidence type="ECO:0000313" key="6">
    <source>
        <dbReference type="EMBL" id="EGT37617.1"/>
    </source>
</evidence>
<feature type="signal peptide" evidence="4">
    <location>
        <begin position="1"/>
        <end position="20"/>
    </location>
</feature>
<dbReference type="PANTHER" id="PTHR23259">
    <property type="entry name" value="RIDDLE"/>
    <property type="match status" value="1"/>
</dbReference>
<dbReference type="PANTHER" id="PTHR23259:SF59">
    <property type="entry name" value="TIL DOMAIN-CONTAINING PROTEIN"/>
    <property type="match status" value="1"/>
</dbReference>
<evidence type="ECO:0000313" key="7">
    <source>
        <dbReference type="Proteomes" id="UP000008068"/>
    </source>
</evidence>
<dbReference type="eggNOG" id="ENOG502THSK">
    <property type="taxonomic scope" value="Eukaryota"/>
</dbReference>
<dbReference type="GO" id="GO:0004867">
    <property type="term" value="F:serine-type endopeptidase inhibitor activity"/>
    <property type="evidence" value="ECO:0007669"/>
    <property type="project" value="UniProtKB-KW"/>
</dbReference>
<dbReference type="SUPFAM" id="SSF57567">
    <property type="entry name" value="Serine protease inhibitors"/>
    <property type="match status" value="1"/>
</dbReference>
<dbReference type="AlphaFoldDB" id="G0NU19"/>
<feature type="chain" id="PRO_5003406303" description="TIL domain-containing protein" evidence="4">
    <location>
        <begin position="21"/>
        <end position="191"/>
    </location>
</feature>
<accession>G0NU19</accession>
<dbReference type="Gene3D" id="2.10.25.10">
    <property type="entry name" value="Laminin"/>
    <property type="match status" value="2"/>
</dbReference>
<keyword evidence="2" id="KW-0722">Serine protease inhibitor</keyword>
<dbReference type="EMBL" id="GL379946">
    <property type="protein sequence ID" value="EGT37617.1"/>
    <property type="molecule type" value="Genomic_DNA"/>
</dbReference>
<dbReference type="OrthoDB" id="5787437at2759"/>
<evidence type="ECO:0000256" key="3">
    <source>
        <dbReference type="ARBA" id="ARBA00023157"/>
    </source>
</evidence>
<evidence type="ECO:0000259" key="5">
    <source>
        <dbReference type="Pfam" id="PF01826"/>
    </source>
</evidence>
<keyword evidence="4" id="KW-0732">Signal</keyword>
<reference evidence="7" key="1">
    <citation type="submission" date="2011-07" db="EMBL/GenBank/DDBJ databases">
        <authorList>
            <consortium name="Caenorhabditis brenneri Sequencing and Analysis Consortium"/>
            <person name="Wilson R.K."/>
        </authorList>
    </citation>
    <scope>NUCLEOTIDE SEQUENCE [LARGE SCALE GENOMIC DNA]</scope>
    <source>
        <strain evidence="7">PB2801</strain>
    </source>
</reference>
<dbReference type="STRING" id="135651.G0NU19"/>
<feature type="domain" description="TIL" evidence="5">
    <location>
        <begin position="34"/>
        <end position="87"/>
    </location>
</feature>
<dbReference type="InParanoid" id="G0NU19"/>
<proteinExistence type="predicted"/>
<keyword evidence="1" id="KW-0646">Protease inhibitor</keyword>
<evidence type="ECO:0000256" key="2">
    <source>
        <dbReference type="ARBA" id="ARBA00022900"/>
    </source>
</evidence>